<protein>
    <recommendedName>
        <fullName evidence="5">PLAC8 family protein</fullName>
    </recommendedName>
</protein>
<dbReference type="NCBIfam" id="TIGR01571">
    <property type="entry name" value="A_thal_Cys_rich"/>
    <property type="match status" value="1"/>
</dbReference>
<dbReference type="Proteomes" id="UP001293593">
    <property type="component" value="Unassembled WGS sequence"/>
</dbReference>
<evidence type="ECO:0000256" key="2">
    <source>
        <dbReference type="SAM" id="Phobius"/>
    </source>
</evidence>
<feature type="transmembrane region" description="Helical" evidence="2">
    <location>
        <begin position="249"/>
        <end position="271"/>
    </location>
</feature>
<feature type="transmembrane region" description="Helical" evidence="2">
    <location>
        <begin position="123"/>
        <end position="145"/>
    </location>
</feature>
<dbReference type="Pfam" id="PF11204">
    <property type="entry name" value="DUF2985"/>
    <property type="match status" value="1"/>
</dbReference>
<dbReference type="PANTHER" id="PTHR31045">
    <property type="entry name" value="PLAC8 FAMILY PROTEIN-RELATED"/>
    <property type="match status" value="1"/>
</dbReference>
<feature type="region of interest" description="Disordered" evidence="1">
    <location>
        <begin position="473"/>
        <end position="547"/>
    </location>
</feature>
<evidence type="ECO:0008006" key="5">
    <source>
        <dbReference type="Google" id="ProtNLM"/>
    </source>
</evidence>
<evidence type="ECO:0000313" key="3">
    <source>
        <dbReference type="EMBL" id="KAK4259629.1"/>
    </source>
</evidence>
<sequence>MVSVDNENPKDQIEESNESKLKDLTSIEISTSQGTLTSSEHTSKKIHAPSSALLNRIKFLKFGSASAKFRRLATARDQISQSVPSSSHGFRERLSGIFSEKLDWDSLKKKCQEWIRDPMNMALLVWITGVAVSGAILFLVMTGMLNSVLPKKSQRNAWFEVNNQILNALFTLMCLYQHPKRFYHLVLLCRWEPKDISRLRKVYCKNGTYKPHEWAHMMVVVILLHVNCFAQYALCGLNVGYKRSERPPIGVAICISFAIAAPAVAGLYTILSPLGKDYDSEMDEEVQVNQEQLRVKSFTKKYSFASRDEQLVIENRPQWSGGIMDIWDDISVAYLSFFCTFCVFGWNMERLGFGNMYVHIATFVLFCMAPFWIFILAAGNMDNDNARQAMIGVGIVLCLFGLLYGGFWRIQMRKRFNLPSYYFCFGKPSVSDCTLWLCCCCCSVAQEARTGNSYDVVEDKFCRKQYDISVQPPISPLPREDANSPPVGIGSPPSKAGTSRPLAPSGAPKGYHSPEMPLFTVREESLERAQDREMRPPVPPVIHRESL</sequence>
<dbReference type="InterPro" id="IPR021369">
    <property type="entry name" value="DUF2985"/>
</dbReference>
<keyword evidence="2" id="KW-1133">Transmembrane helix</keyword>
<feature type="transmembrane region" description="Helical" evidence="2">
    <location>
        <begin position="214"/>
        <end position="237"/>
    </location>
</feature>
<dbReference type="InterPro" id="IPR006461">
    <property type="entry name" value="PLAC_motif_containing"/>
</dbReference>
<dbReference type="AlphaFoldDB" id="A0AAE1MC28"/>
<dbReference type="EMBL" id="JAWXYG010000011">
    <property type="protein sequence ID" value="KAK4259629.1"/>
    <property type="molecule type" value="Genomic_DNA"/>
</dbReference>
<proteinExistence type="predicted"/>
<feature type="transmembrane region" description="Helical" evidence="2">
    <location>
        <begin position="326"/>
        <end position="346"/>
    </location>
</feature>
<dbReference type="GO" id="GO:0051762">
    <property type="term" value="P:sesquiterpene biosynthetic process"/>
    <property type="evidence" value="ECO:0007669"/>
    <property type="project" value="TreeGrafter"/>
</dbReference>
<feature type="compositionally biased region" description="Basic and acidic residues" evidence="1">
    <location>
        <begin position="521"/>
        <end position="535"/>
    </location>
</feature>
<evidence type="ECO:0000313" key="4">
    <source>
        <dbReference type="Proteomes" id="UP001293593"/>
    </source>
</evidence>
<reference evidence="3" key="1">
    <citation type="submission" date="2023-10" db="EMBL/GenBank/DDBJ databases">
        <title>Chromosome-level genome of the transformable northern wattle, Acacia crassicarpa.</title>
        <authorList>
            <person name="Massaro I."/>
            <person name="Sinha N.R."/>
            <person name="Poethig S."/>
            <person name="Leichty A.R."/>
        </authorList>
    </citation>
    <scope>NUCLEOTIDE SEQUENCE</scope>
    <source>
        <strain evidence="3">Acra3RX</strain>
        <tissue evidence="3">Leaf</tissue>
    </source>
</reference>
<accession>A0AAE1MC28</accession>
<keyword evidence="4" id="KW-1185">Reference proteome</keyword>
<dbReference type="PANTHER" id="PTHR31045:SF30">
    <property type="entry name" value="PLAC8 FAMILY PROTEIN"/>
    <property type="match status" value="1"/>
</dbReference>
<keyword evidence="2" id="KW-0472">Membrane</keyword>
<feature type="transmembrane region" description="Helical" evidence="2">
    <location>
        <begin position="389"/>
        <end position="408"/>
    </location>
</feature>
<feature type="transmembrane region" description="Helical" evidence="2">
    <location>
        <begin position="358"/>
        <end position="377"/>
    </location>
</feature>
<dbReference type="GO" id="GO:0009975">
    <property type="term" value="F:cyclase activity"/>
    <property type="evidence" value="ECO:0007669"/>
    <property type="project" value="TreeGrafter"/>
</dbReference>
<dbReference type="Pfam" id="PF04749">
    <property type="entry name" value="PLAC8"/>
    <property type="match status" value="1"/>
</dbReference>
<evidence type="ECO:0000256" key="1">
    <source>
        <dbReference type="SAM" id="MobiDB-lite"/>
    </source>
</evidence>
<keyword evidence="2" id="KW-0812">Transmembrane</keyword>
<comment type="caution">
    <text evidence="3">The sequence shown here is derived from an EMBL/GenBank/DDBJ whole genome shotgun (WGS) entry which is preliminary data.</text>
</comment>
<gene>
    <name evidence="3" type="ORF">QN277_005941</name>
</gene>
<organism evidence="3 4">
    <name type="scientific">Acacia crassicarpa</name>
    <name type="common">northern wattle</name>
    <dbReference type="NCBI Taxonomy" id="499986"/>
    <lineage>
        <taxon>Eukaryota</taxon>
        <taxon>Viridiplantae</taxon>
        <taxon>Streptophyta</taxon>
        <taxon>Embryophyta</taxon>
        <taxon>Tracheophyta</taxon>
        <taxon>Spermatophyta</taxon>
        <taxon>Magnoliopsida</taxon>
        <taxon>eudicotyledons</taxon>
        <taxon>Gunneridae</taxon>
        <taxon>Pentapetalae</taxon>
        <taxon>rosids</taxon>
        <taxon>fabids</taxon>
        <taxon>Fabales</taxon>
        <taxon>Fabaceae</taxon>
        <taxon>Caesalpinioideae</taxon>
        <taxon>mimosoid clade</taxon>
        <taxon>Acacieae</taxon>
        <taxon>Acacia</taxon>
    </lineage>
</organism>
<name>A0AAE1MC28_9FABA</name>